<dbReference type="Pfam" id="PF04225">
    <property type="entry name" value="LysM_OapA"/>
    <property type="match status" value="1"/>
</dbReference>
<dbReference type="Proteomes" id="UP001500795">
    <property type="component" value="Unassembled WGS sequence"/>
</dbReference>
<evidence type="ECO:0000256" key="6">
    <source>
        <dbReference type="ARBA" id="ARBA00022833"/>
    </source>
</evidence>
<dbReference type="InterPro" id="IPR007340">
    <property type="entry name" value="LysM_Opacity-associatedA"/>
</dbReference>
<dbReference type="NCBIfam" id="NF008652">
    <property type="entry name" value="PRK11649.1"/>
    <property type="match status" value="1"/>
</dbReference>
<dbReference type="Pfam" id="PF19425">
    <property type="entry name" value="Csd3_N2"/>
    <property type="match status" value="1"/>
</dbReference>
<feature type="domain" description="LysM" evidence="8">
    <location>
        <begin position="102"/>
        <end position="149"/>
    </location>
</feature>
<dbReference type="CDD" id="cd00118">
    <property type="entry name" value="LysM"/>
    <property type="match status" value="1"/>
</dbReference>
<dbReference type="PROSITE" id="PS51782">
    <property type="entry name" value="LYSM"/>
    <property type="match status" value="1"/>
</dbReference>
<dbReference type="CDD" id="cd12797">
    <property type="entry name" value="M23_peptidase"/>
    <property type="match status" value="1"/>
</dbReference>
<keyword evidence="10" id="KW-1185">Reference proteome</keyword>
<evidence type="ECO:0000313" key="10">
    <source>
        <dbReference type="Proteomes" id="UP001500795"/>
    </source>
</evidence>
<dbReference type="RefSeq" id="WP_344959766.1">
    <property type="nucleotide sequence ID" value="NZ_BAABCX010000006.1"/>
</dbReference>
<evidence type="ECO:0000256" key="5">
    <source>
        <dbReference type="ARBA" id="ARBA00022801"/>
    </source>
</evidence>
<evidence type="ECO:0000256" key="7">
    <source>
        <dbReference type="ARBA" id="ARBA00023049"/>
    </source>
</evidence>
<evidence type="ECO:0000256" key="4">
    <source>
        <dbReference type="ARBA" id="ARBA00022723"/>
    </source>
</evidence>
<gene>
    <name evidence="9" type="primary">mepM</name>
    <name evidence="9" type="ORF">GCM10022394_31420</name>
</gene>
<keyword evidence="7" id="KW-0482">Metalloprotease</keyword>
<dbReference type="Gene3D" id="3.10.450.350">
    <property type="match status" value="2"/>
</dbReference>
<sequence length="448" mass="50043">MNPLRPIQTLLQEIPTQLPKRHKYGLVLLSGLTLSTAVMMPTPNDLIEQPIKISLPASLNLPKEAKTQVNNTEFFTLTHDEIGPVEPVDALDTIVSDEPEWQEYVVQPGDTLSSIFNGLGLPLGTMYTLLEADKARSLNGINPGQVLSLLIDADNQLQQLKIKRDLLHTRIFTLAGNQFESTLETEESSWESRSLSGVINGSFYISGRNAGLSATQIQRIANLFQWQMNFSRDLQQGDTFKVVVEREFVNGQNTGKSELKAAQITNRGKTLMAFRHEDGKFYDENGDSLERGFIRTPLERNARISSNFNLTRKHPVTGRVQPHNGTDFAVPVGTPVIATSDGVVVKATRHRAAGIYLVIRHGRQYSTRYLHLSRLLVKKGDKVSRGQRIALSGNTGRSTGPHLHYEFHVNNRPVDPRQVKLPMAEGLNGSERQQFLSRVEQYKRGFAG</sequence>
<dbReference type="InterPro" id="IPR050570">
    <property type="entry name" value="Cell_wall_metabolism_enzyme"/>
</dbReference>
<keyword evidence="3" id="KW-0645">Protease</keyword>
<keyword evidence="6" id="KW-0862">Zinc</keyword>
<dbReference type="Gene3D" id="2.70.70.10">
    <property type="entry name" value="Glucose Permease (Domain IIA)"/>
    <property type="match status" value="1"/>
</dbReference>
<evidence type="ECO:0000256" key="1">
    <source>
        <dbReference type="ARBA" id="ARBA00001947"/>
    </source>
</evidence>
<evidence type="ECO:0000259" key="8">
    <source>
        <dbReference type="PROSITE" id="PS51782"/>
    </source>
</evidence>
<dbReference type="PANTHER" id="PTHR21666:SF292">
    <property type="entry name" value="MUREIN DD-ENDOPEPTIDASE MEPM"/>
    <property type="match status" value="1"/>
</dbReference>
<dbReference type="PANTHER" id="PTHR21666">
    <property type="entry name" value="PEPTIDASE-RELATED"/>
    <property type="match status" value="1"/>
</dbReference>
<keyword evidence="5" id="KW-0378">Hydrolase</keyword>
<dbReference type="SUPFAM" id="SSF51261">
    <property type="entry name" value="Duplicated hybrid motif"/>
    <property type="match status" value="1"/>
</dbReference>
<dbReference type="InterPro" id="IPR018392">
    <property type="entry name" value="LysM"/>
</dbReference>
<evidence type="ECO:0000256" key="2">
    <source>
        <dbReference type="ARBA" id="ARBA00004196"/>
    </source>
</evidence>
<keyword evidence="4" id="KW-0479">Metal-binding</keyword>
<dbReference type="EMBL" id="BAABCX010000006">
    <property type="protein sequence ID" value="GAA3548993.1"/>
    <property type="molecule type" value="Genomic_DNA"/>
</dbReference>
<dbReference type="Pfam" id="PF01551">
    <property type="entry name" value="Peptidase_M23"/>
    <property type="match status" value="1"/>
</dbReference>
<organism evidence="9 10">
    <name type="scientific">Zobellella aerophila</name>
    <dbReference type="NCBI Taxonomy" id="870480"/>
    <lineage>
        <taxon>Bacteria</taxon>
        <taxon>Pseudomonadati</taxon>
        <taxon>Pseudomonadota</taxon>
        <taxon>Gammaproteobacteria</taxon>
        <taxon>Aeromonadales</taxon>
        <taxon>Aeromonadaceae</taxon>
        <taxon>Zobellella</taxon>
    </lineage>
</organism>
<comment type="caution">
    <text evidence="9">The sequence shown here is derived from an EMBL/GenBank/DDBJ whole genome shotgun (WGS) entry which is preliminary data.</text>
</comment>
<comment type="cofactor">
    <cofactor evidence="1">
        <name>Zn(2+)</name>
        <dbReference type="ChEBI" id="CHEBI:29105"/>
    </cofactor>
</comment>
<name>A0ABP6WEJ7_9GAMM</name>
<comment type="subcellular location">
    <subcellularLocation>
        <location evidence="2">Cell envelope</location>
    </subcellularLocation>
</comment>
<reference evidence="10" key="1">
    <citation type="journal article" date="2019" name="Int. J. Syst. Evol. Microbiol.">
        <title>The Global Catalogue of Microorganisms (GCM) 10K type strain sequencing project: providing services to taxonomists for standard genome sequencing and annotation.</title>
        <authorList>
            <consortium name="The Broad Institute Genomics Platform"/>
            <consortium name="The Broad Institute Genome Sequencing Center for Infectious Disease"/>
            <person name="Wu L."/>
            <person name="Ma J."/>
        </authorList>
    </citation>
    <scope>NUCLEOTIDE SEQUENCE [LARGE SCALE GENOMIC DNA]</scope>
    <source>
        <strain evidence="10">JCM 17110</strain>
    </source>
</reference>
<proteinExistence type="predicted"/>
<dbReference type="InterPro" id="IPR016047">
    <property type="entry name" value="M23ase_b-sheet_dom"/>
</dbReference>
<dbReference type="InterPro" id="IPR011055">
    <property type="entry name" value="Dup_hybrid_motif"/>
</dbReference>
<dbReference type="InterPro" id="IPR045834">
    <property type="entry name" value="Csd3_N2"/>
</dbReference>
<protein>
    <submittedName>
        <fullName evidence="9">Murein DD-endopeptidase MepM</fullName>
    </submittedName>
</protein>
<evidence type="ECO:0000313" key="9">
    <source>
        <dbReference type="EMBL" id="GAA3548993.1"/>
    </source>
</evidence>
<accession>A0ABP6WEJ7</accession>
<evidence type="ECO:0000256" key="3">
    <source>
        <dbReference type="ARBA" id="ARBA00022670"/>
    </source>
</evidence>